<dbReference type="EMBL" id="VDEP01000337">
    <property type="protein sequence ID" value="KAA1102732.1"/>
    <property type="molecule type" value="Genomic_DNA"/>
</dbReference>
<evidence type="ECO:0000313" key="2">
    <source>
        <dbReference type="Proteomes" id="UP000325313"/>
    </source>
</evidence>
<proteinExistence type="predicted"/>
<evidence type="ECO:0000313" key="1">
    <source>
        <dbReference type="EMBL" id="KAA1102732.1"/>
    </source>
</evidence>
<reference evidence="1 2" key="1">
    <citation type="submission" date="2019-05" db="EMBL/GenBank/DDBJ databases">
        <title>Emergence of the Ug99 lineage of the wheat stem rust pathogen through somatic hybridization.</title>
        <authorList>
            <person name="Li F."/>
            <person name="Upadhyaya N.M."/>
            <person name="Sperschneider J."/>
            <person name="Matny O."/>
            <person name="Nguyen-Phuc H."/>
            <person name="Mago R."/>
            <person name="Raley C."/>
            <person name="Miller M.E."/>
            <person name="Silverstein K.A.T."/>
            <person name="Henningsen E."/>
            <person name="Hirsch C.D."/>
            <person name="Visser B."/>
            <person name="Pretorius Z.A."/>
            <person name="Steffenson B.J."/>
            <person name="Schwessinger B."/>
            <person name="Dodds P.N."/>
            <person name="Figueroa M."/>
        </authorList>
    </citation>
    <scope>NUCLEOTIDE SEQUENCE [LARGE SCALE GENOMIC DNA]</scope>
    <source>
        <strain evidence="1 2">Ug99</strain>
    </source>
</reference>
<comment type="caution">
    <text evidence="1">The sequence shown here is derived from an EMBL/GenBank/DDBJ whole genome shotgun (WGS) entry which is preliminary data.</text>
</comment>
<accession>A0A5B0PPS4</accession>
<gene>
    <name evidence="1" type="ORF">PGTUg99_034647</name>
</gene>
<organism evidence="1 2">
    <name type="scientific">Puccinia graminis f. sp. tritici</name>
    <dbReference type="NCBI Taxonomy" id="56615"/>
    <lineage>
        <taxon>Eukaryota</taxon>
        <taxon>Fungi</taxon>
        <taxon>Dikarya</taxon>
        <taxon>Basidiomycota</taxon>
        <taxon>Pucciniomycotina</taxon>
        <taxon>Pucciniomycetes</taxon>
        <taxon>Pucciniales</taxon>
        <taxon>Pucciniaceae</taxon>
        <taxon>Puccinia</taxon>
    </lineage>
</organism>
<name>A0A5B0PPS4_PUCGR</name>
<sequence>MFQENEDDVTLMDSVKELADVVATEESSALSNFQELLADHMFCQPSQQLHNLLREAYEKDPPVEDNDDESPMKFDQGFWCIKDRIFVPLSFKPFMTITPQDTWAR</sequence>
<protein>
    <submittedName>
        <fullName evidence="1">Uncharacterized protein</fullName>
    </submittedName>
</protein>
<dbReference type="AlphaFoldDB" id="A0A5B0PPS4"/>
<dbReference type="Proteomes" id="UP000325313">
    <property type="component" value="Unassembled WGS sequence"/>
</dbReference>